<dbReference type="UniPathway" id="UPA00258">
    <property type="reaction ID" value="UER00370"/>
</dbReference>
<dbReference type="KEGG" id="nou:Natoc_1481"/>
<proteinExistence type="inferred from homology"/>
<comment type="similarity">
    <text evidence="3">Belongs to the urease gamma subunit family.</text>
</comment>
<reference evidence="5 6" key="1">
    <citation type="submission" date="2012-11" db="EMBL/GenBank/DDBJ databases">
        <title>FINISHED of Natronococcus occultus SP4, DSM 3396.</title>
        <authorList>
            <consortium name="DOE Joint Genome Institute"/>
            <person name="Eisen J."/>
            <person name="Huntemann M."/>
            <person name="Wei C.-L."/>
            <person name="Han J."/>
            <person name="Detter J.C."/>
            <person name="Han C."/>
            <person name="Tapia R."/>
            <person name="Chen A."/>
            <person name="Kyrpides N."/>
            <person name="Mavromatis K."/>
            <person name="Markowitz V."/>
            <person name="Szeto E."/>
            <person name="Ivanova N."/>
            <person name="Mikhailova N."/>
            <person name="Ovchinnikova G."/>
            <person name="Pagani I."/>
            <person name="Pati A."/>
            <person name="Goodwin L."/>
            <person name="Nordberg H.P."/>
            <person name="Cantor M.N."/>
            <person name="Hua S.X."/>
            <person name="Woyke T."/>
            <person name="Eisen J."/>
            <person name="Klenk H.-P."/>
            <person name="Klenk H.-P."/>
        </authorList>
    </citation>
    <scope>NUCLEOTIDE SEQUENCE [LARGE SCALE GENOMIC DNA]</scope>
    <source>
        <strain evidence="5 6">SP4</strain>
    </source>
</reference>
<evidence type="ECO:0000313" key="6">
    <source>
        <dbReference type="Proteomes" id="UP000010878"/>
    </source>
</evidence>
<dbReference type="EC" id="3.5.1.5" evidence="3"/>
<dbReference type="AlphaFoldDB" id="L0JX18"/>
<sequence length="150" mass="16332">MGMNLSPKEMERLTVFMAAELARRRKERGVKLNHPETVAYISDWCCEAAREGKSVSRIRSEATQLLTREDVMDGVPELVEMIQVEPVFPDGTKLVTVHDPIRADTRDQLETVDPGPGEKLAVGEAGEPGESEDAEARGSGAGPDPTEGDD</sequence>
<dbReference type="STRING" id="694430.Natoc_1481"/>
<evidence type="ECO:0000256" key="3">
    <source>
        <dbReference type="HAMAP-Rule" id="MF_00739"/>
    </source>
</evidence>
<dbReference type="PANTHER" id="PTHR33569:SF1">
    <property type="entry name" value="UREASE"/>
    <property type="match status" value="1"/>
</dbReference>
<dbReference type="HAMAP" id="MF_00739">
    <property type="entry name" value="Urease_gamma"/>
    <property type="match status" value="1"/>
</dbReference>
<dbReference type="PANTHER" id="PTHR33569">
    <property type="entry name" value="UREASE"/>
    <property type="match status" value="1"/>
</dbReference>
<dbReference type="InterPro" id="IPR050069">
    <property type="entry name" value="Urease_subunit"/>
</dbReference>
<dbReference type="EMBL" id="CP003929">
    <property type="protein sequence ID" value="AGB37291.1"/>
    <property type="molecule type" value="Genomic_DNA"/>
</dbReference>
<keyword evidence="6" id="KW-1185">Reference proteome</keyword>
<dbReference type="HOGENOM" id="CLU_145825_0_0_2"/>
<dbReference type="InterPro" id="IPR036463">
    <property type="entry name" value="Urease_gamma_sf"/>
</dbReference>
<protein>
    <recommendedName>
        <fullName evidence="3">Urease subunit gamma</fullName>
        <ecNumber evidence="3">3.5.1.5</ecNumber>
    </recommendedName>
    <alternativeName>
        <fullName evidence="3">Urea amidohydrolase subunit gamma</fullName>
    </alternativeName>
</protein>
<feature type="region of interest" description="Disordered" evidence="4">
    <location>
        <begin position="100"/>
        <end position="150"/>
    </location>
</feature>
<evidence type="ECO:0000256" key="1">
    <source>
        <dbReference type="ARBA" id="ARBA00022490"/>
    </source>
</evidence>
<dbReference type="Proteomes" id="UP000010878">
    <property type="component" value="Chromosome"/>
</dbReference>
<gene>
    <name evidence="3" type="primary">ureA</name>
    <name evidence="5" type="ORF">Natoc_1481</name>
</gene>
<comment type="subcellular location">
    <subcellularLocation>
        <location evidence="3">Cytoplasm</location>
    </subcellularLocation>
</comment>
<evidence type="ECO:0000256" key="2">
    <source>
        <dbReference type="ARBA" id="ARBA00022801"/>
    </source>
</evidence>
<dbReference type="GO" id="GO:0043419">
    <property type="term" value="P:urea catabolic process"/>
    <property type="evidence" value="ECO:0007669"/>
    <property type="project" value="UniProtKB-UniRule"/>
</dbReference>
<dbReference type="NCBIfam" id="TIGR00193">
    <property type="entry name" value="urease_gam"/>
    <property type="match status" value="1"/>
</dbReference>
<comment type="subunit">
    <text evidence="3">Heterotrimer of UreA (gamma), UreB (beta) and UreC (alpha) subunits. Three heterotrimers associate to form the active enzyme.</text>
</comment>
<dbReference type="InterPro" id="IPR012010">
    <property type="entry name" value="Urease_gamma"/>
</dbReference>
<keyword evidence="1 3" id="KW-0963">Cytoplasm</keyword>
<dbReference type="NCBIfam" id="NF009712">
    <property type="entry name" value="PRK13241.1"/>
    <property type="match status" value="1"/>
</dbReference>
<dbReference type="InterPro" id="IPR002026">
    <property type="entry name" value="Urease_gamma/gamma-beta_su"/>
</dbReference>
<evidence type="ECO:0000256" key="4">
    <source>
        <dbReference type="SAM" id="MobiDB-lite"/>
    </source>
</evidence>
<dbReference type="Pfam" id="PF00547">
    <property type="entry name" value="Urease_gamma"/>
    <property type="match status" value="1"/>
</dbReference>
<dbReference type="eggNOG" id="arCOG04528">
    <property type="taxonomic scope" value="Archaea"/>
</dbReference>
<dbReference type="CDD" id="cd00390">
    <property type="entry name" value="Urease_gamma"/>
    <property type="match status" value="1"/>
</dbReference>
<dbReference type="GO" id="GO:0009039">
    <property type="term" value="F:urease activity"/>
    <property type="evidence" value="ECO:0007669"/>
    <property type="project" value="UniProtKB-UniRule"/>
</dbReference>
<accession>L0JX18</accession>
<comment type="catalytic activity">
    <reaction evidence="3">
        <text>urea + 2 H2O + H(+) = hydrogencarbonate + 2 NH4(+)</text>
        <dbReference type="Rhea" id="RHEA:20557"/>
        <dbReference type="ChEBI" id="CHEBI:15377"/>
        <dbReference type="ChEBI" id="CHEBI:15378"/>
        <dbReference type="ChEBI" id="CHEBI:16199"/>
        <dbReference type="ChEBI" id="CHEBI:17544"/>
        <dbReference type="ChEBI" id="CHEBI:28938"/>
        <dbReference type="EC" id="3.5.1.5"/>
    </reaction>
</comment>
<comment type="pathway">
    <text evidence="3">Nitrogen metabolism; urea degradation; CO(2) and NH(3) from urea (urease route): step 1/1.</text>
</comment>
<keyword evidence="2 3" id="KW-0378">Hydrolase</keyword>
<dbReference type="GO" id="GO:0016151">
    <property type="term" value="F:nickel cation binding"/>
    <property type="evidence" value="ECO:0007669"/>
    <property type="project" value="InterPro"/>
</dbReference>
<name>L0JX18_9EURY</name>
<dbReference type="Gene3D" id="3.30.280.10">
    <property type="entry name" value="Urease, gamma-like subunit"/>
    <property type="match status" value="1"/>
</dbReference>
<feature type="compositionally biased region" description="Basic and acidic residues" evidence="4">
    <location>
        <begin position="100"/>
        <end position="109"/>
    </location>
</feature>
<dbReference type="GO" id="GO:0005737">
    <property type="term" value="C:cytoplasm"/>
    <property type="evidence" value="ECO:0007669"/>
    <property type="project" value="UniProtKB-SubCell"/>
</dbReference>
<evidence type="ECO:0000313" key="5">
    <source>
        <dbReference type="EMBL" id="AGB37291.1"/>
    </source>
</evidence>
<organism evidence="5 6">
    <name type="scientific">Natronococcus occultus SP4</name>
    <dbReference type="NCBI Taxonomy" id="694430"/>
    <lineage>
        <taxon>Archaea</taxon>
        <taxon>Methanobacteriati</taxon>
        <taxon>Methanobacteriota</taxon>
        <taxon>Stenosarchaea group</taxon>
        <taxon>Halobacteria</taxon>
        <taxon>Halobacteriales</taxon>
        <taxon>Natrialbaceae</taxon>
        <taxon>Natronococcus</taxon>
    </lineage>
</organism>
<dbReference type="SUPFAM" id="SSF54111">
    <property type="entry name" value="Urease, gamma-subunit"/>
    <property type="match status" value="1"/>
</dbReference>